<protein>
    <submittedName>
        <fullName evidence="1">Uncharacterized protein</fullName>
    </submittedName>
</protein>
<dbReference type="Proteomes" id="UP000326711">
    <property type="component" value="Chromosome"/>
</dbReference>
<gene>
    <name evidence="1" type="ORF">CUROG_04185</name>
</gene>
<sequence length="129" mass="13676">MATMRRFPWSDDFWTPSEQAMHATSEGQVYSVRVAVDPAGALPALWQRLSGELAKGEASGDEEGQKLYDGGSTLTIADAGCIDIVSGGEDVLDSLSWSINQTLPEAAATMDTPVALKVVTEGYPPLSKS</sequence>
<organism evidence="1 2">
    <name type="scientific">Corynebacterium urogenitale</name>
    <dbReference type="NCBI Taxonomy" id="2487892"/>
    <lineage>
        <taxon>Bacteria</taxon>
        <taxon>Bacillati</taxon>
        <taxon>Actinomycetota</taxon>
        <taxon>Actinomycetes</taxon>
        <taxon>Mycobacteriales</taxon>
        <taxon>Corynebacteriaceae</taxon>
        <taxon>Corynebacterium</taxon>
    </lineage>
</organism>
<dbReference type="AlphaFoldDB" id="A0A5J6Z942"/>
<keyword evidence="2" id="KW-1185">Reference proteome</keyword>
<reference evidence="2" key="1">
    <citation type="submission" date="2019-10" db="EMBL/GenBank/DDBJ databases">
        <title>Complete genome sequence of Corynebacterium urogenitalis DSM 108747, isolated from the genital tract of a cow.</title>
        <authorList>
            <person name="Ruckert C."/>
            <person name="Ballas P."/>
            <person name="Wagener K."/>
            <person name="Drillich M."/>
            <person name="Kaempfer P."/>
            <person name="Busse H.-J."/>
            <person name="Ehling-Schulz M."/>
        </authorList>
    </citation>
    <scope>NUCLEOTIDE SEQUENCE [LARGE SCALE GENOMIC DNA]</scope>
    <source>
        <strain evidence="2">LMM 1652</strain>
    </source>
</reference>
<dbReference type="KEGG" id="cuo:CUROG_04185"/>
<proteinExistence type="predicted"/>
<evidence type="ECO:0000313" key="2">
    <source>
        <dbReference type="Proteomes" id="UP000326711"/>
    </source>
</evidence>
<name>A0A5J6Z942_9CORY</name>
<accession>A0A5J6Z942</accession>
<evidence type="ECO:0000313" key="1">
    <source>
        <dbReference type="EMBL" id="QFQ02215.1"/>
    </source>
</evidence>
<dbReference type="EMBL" id="CP045032">
    <property type="protein sequence ID" value="QFQ02215.1"/>
    <property type="molecule type" value="Genomic_DNA"/>
</dbReference>